<evidence type="ECO:0000256" key="2">
    <source>
        <dbReference type="SAM" id="SignalP"/>
    </source>
</evidence>
<name>A0ABP3CY18_9GAMM</name>
<keyword evidence="1" id="KW-0378">Hydrolase</keyword>
<feature type="domain" description="BD-FAE-like" evidence="3">
    <location>
        <begin position="41"/>
        <end position="214"/>
    </location>
</feature>
<feature type="chain" id="PRO_5045627407" description="BD-FAE-like domain-containing protein" evidence="2">
    <location>
        <begin position="21"/>
        <end position="292"/>
    </location>
</feature>
<dbReference type="PANTHER" id="PTHR48081">
    <property type="entry name" value="AB HYDROLASE SUPERFAMILY PROTEIN C4A8.06C"/>
    <property type="match status" value="1"/>
</dbReference>
<protein>
    <recommendedName>
        <fullName evidence="3">BD-FAE-like domain-containing protein</fullName>
    </recommendedName>
</protein>
<keyword evidence="2" id="KW-0732">Signal</keyword>
<evidence type="ECO:0000259" key="3">
    <source>
        <dbReference type="Pfam" id="PF20434"/>
    </source>
</evidence>
<evidence type="ECO:0000313" key="4">
    <source>
        <dbReference type="EMBL" id="GAA0218188.1"/>
    </source>
</evidence>
<dbReference type="PANTHER" id="PTHR48081:SF33">
    <property type="entry name" value="KYNURENINE FORMAMIDASE"/>
    <property type="match status" value="1"/>
</dbReference>
<keyword evidence="5" id="KW-1185">Reference proteome</keyword>
<accession>A0ABP3CY18</accession>
<dbReference type="Pfam" id="PF20434">
    <property type="entry name" value="BD-FAE"/>
    <property type="match status" value="1"/>
</dbReference>
<dbReference type="Proteomes" id="UP001501476">
    <property type="component" value="Unassembled WGS sequence"/>
</dbReference>
<dbReference type="EMBL" id="BAAADG010000003">
    <property type="protein sequence ID" value="GAA0218188.1"/>
    <property type="molecule type" value="Genomic_DNA"/>
</dbReference>
<dbReference type="RefSeq" id="WP_286304816.1">
    <property type="nucleotide sequence ID" value="NZ_AP027741.1"/>
</dbReference>
<organism evidence="4 5">
    <name type="scientific">Methylophaga marina</name>
    <dbReference type="NCBI Taxonomy" id="45495"/>
    <lineage>
        <taxon>Bacteria</taxon>
        <taxon>Pseudomonadati</taxon>
        <taxon>Pseudomonadota</taxon>
        <taxon>Gammaproteobacteria</taxon>
        <taxon>Thiotrichales</taxon>
        <taxon>Piscirickettsiaceae</taxon>
        <taxon>Methylophaga</taxon>
    </lineage>
</organism>
<evidence type="ECO:0000313" key="5">
    <source>
        <dbReference type="Proteomes" id="UP001501476"/>
    </source>
</evidence>
<dbReference type="SUPFAM" id="SSF53474">
    <property type="entry name" value="alpha/beta-Hydrolases"/>
    <property type="match status" value="1"/>
</dbReference>
<proteinExistence type="predicted"/>
<sequence>MTFKIVLTVFLFSLIKPVLAAEDDIKMIRDLAYGNSPLQTMDVYLPANAKDTPILLLIHGGAWQFGDKRSTGLIKNKVNRWVKKGFILVSTNYRLVPEVDPITQAKDIAAAIHTIQTQAEQWHGDADKMMVLGHSAGAHLLALLTSHETLMQEANIRPWLASFVIDSQVLDLVALMQQKHVEFYDKAFGKQEHYWQQASPINHVDGDEIPMFVVCSLQREYACDSSARFVNTLHQVGSQAELLQLDLTHDETLEDIGLNNTYTQTIENYMSALHPQIKNRLMHSDKKNPPTP</sequence>
<dbReference type="Gene3D" id="3.40.50.1820">
    <property type="entry name" value="alpha/beta hydrolase"/>
    <property type="match status" value="1"/>
</dbReference>
<comment type="caution">
    <text evidence="4">The sequence shown here is derived from an EMBL/GenBank/DDBJ whole genome shotgun (WGS) entry which is preliminary data.</text>
</comment>
<evidence type="ECO:0000256" key="1">
    <source>
        <dbReference type="ARBA" id="ARBA00022801"/>
    </source>
</evidence>
<dbReference type="InterPro" id="IPR029058">
    <property type="entry name" value="AB_hydrolase_fold"/>
</dbReference>
<feature type="signal peptide" evidence="2">
    <location>
        <begin position="1"/>
        <end position="20"/>
    </location>
</feature>
<gene>
    <name evidence="4" type="ORF">GCM10008964_07170</name>
</gene>
<dbReference type="InterPro" id="IPR050300">
    <property type="entry name" value="GDXG_lipolytic_enzyme"/>
</dbReference>
<dbReference type="InterPro" id="IPR049492">
    <property type="entry name" value="BD-FAE-like_dom"/>
</dbReference>
<reference evidence="5" key="1">
    <citation type="journal article" date="2019" name="Int. J. Syst. Evol. Microbiol.">
        <title>The Global Catalogue of Microorganisms (GCM) 10K type strain sequencing project: providing services to taxonomists for standard genome sequencing and annotation.</title>
        <authorList>
            <consortium name="The Broad Institute Genomics Platform"/>
            <consortium name="The Broad Institute Genome Sequencing Center for Infectious Disease"/>
            <person name="Wu L."/>
            <person name="Ma J."/>
        </authorList>
    </citation>
    <scope>NUCLEOTIDE SEQUENCE [LARGE SCALE GENOMIC DNA]</scope>
    <source>
        <strain evidence="5">JCM 6886</strain>
    </source>
</reference>